<evidence type="ECO:0000256" key="1">
    <source>
        <dbReference type="SAM" id="MobiDB-lite"/>
    </source>
</evidence>
<feature type="region of interest" description="Disordered" evidence="1">
    <location>
        <begin position="1"/>
        <end position="48"/>
    </location>
</feature>
<dbReference type="InterPro" id="IPR055312">
    <property type="entry name" value="FBL15-like"/>
</dbReference>
<proteinExistence type="predicted"/>
<protein>
    <recommendedName>
        <fullName evidence="2">F-box domain-containing protein</fullName>
    </recommendedName>
</protein>
<dbReference type="PANTHER" id="PTHR34709:SF44">
    <property type="entry name" value="FBD DOMAIN-CONTAINING PROTEIN"/>
    <property type="match status" value="1"/>
</dbReference>
<evidence type="ECO:0000259" key="2">
    <source>
        <dbReference type="Pfam" id="PF00646"/>
    </source>
</evidence>
<accession>A0A0A9CVF5</accession>
<dbReference type="PANTHER" id="PTHR34709">
    <property type="entry name" value="OS10G0396666 PROTEIN"/>
    <property type="match status" value="1"/>
</dbReference>
<dbReference type="SUPFAM" id="SSF52047">
    <property type="entry name" value="RNI-like"/>
    <property type="match status" value="1"/>
</dbReference>
<sequence>MESRSGRRLGPEPRRGARGRLGSQPPRGGGSRRRPQPARCPDGDEDGVDRISGLPDDLIREVLVRLRCTSAAARTSVLSSRWRGLWRHLPDLYFRGISPDALRDALAQVACSELSVLDINTTDPRGWCLNLLSAAGAFSLLRTAARLAPEEFIATLGVSIKDETFVVPSFHRAKSIKLRVSNFYYPPPLAVGGEFPVLERLSIAECHFNIADLISQCPGLRVLEVVGRDYDIIRVHSATLEELIVDNRSDLGGIDIITPKLKVLTLATNASSDFSMSFSAPIVEDLSCECSFGGLVRIDGFWSLRHLNLWMEEGVYILLLCILSMASDPHALNLQEIAQLPNISVLELYIGTYGHVYGATVFNLLGIYTDIQKLKLVLQRDASFDKACPSNCPCAQPHNWRSQNISLTALKVVEIEYFRGSSHEIDFLKLLFRCVPLMERVTVKPCPDILPSFRACKEICNIFKANPSVKCYVYDSSGKKVPYARSAYASRCNWKSCPRTFVL</sequence>
<dbReference type="InterPro" id="IPR036047">
    <property type="entry name" value="F-box-like_dom_sf"/>
</dbReference>
<reference evidence="3" key="2">
    <citation type="journal article" date="2015" name="Data Brief">
        <title>Shoot transcriptome of the giant reed, Arundo donax.</title>
        <authorList>
            <person name="Barrero R.A."/>
            <person name="Guerrero F.D."/>
            <person name="Moolhuijzen P."/>
            <person name="Goolsby J.A."/>
            <person name="Tidwell J."/>
            <person name="Bellgard S.E."/>
            <person name="Bellgard M.I."/>
        </authorList>
    </citation>
    <scope>NUCLEOTIDE SEQUENCE</scope>
    <source>
        <tissue evidence="3">Shoot tissue taken approximately 20 cm above the soil surface</tissue>
    </source>
</reference>
<dbReference type="Pfam" id="PF00646">
    <property type="entry name" value="F-box"/>
    <property type="match status" value="1"/>
</dbReference>
<evidence type="ECO:0000313" key="3">
    <source>
        <dbReference type="EMBL" id="JAD80319.1"/>
    </source>
</evidence>
<feature type="domain" description="F-box" evidence="2">
    <location>
        <begin position="51"/>
        <end position="90"/>
    </location>
</feature>
<reference evidence="3" key="1">
    <citation type="submission" date="2014-09" db="EMBL/GenBank/DDBJ databases">
        <authorList>
            <person name="Magalhaes I.L.F."/>
            <person name="Oliveira U."/>
            <person name="Santos F.R."/>
            <person name="Vidigal T.H.D.A."/>
            <person name="Brescovit A.D."/>
            <person name="Santos A.J."/>
        </authorList>
    </citation>
    <scope>NUCLEOTIDE SEQUENCE</scope>
    <source>
        <tissue evidence="3">Shoot tissue taken approximately 20 cm above the soil surface</tissue>
    </source>
</reference>
<dbReference type="EMBL" id="GBRH01217576">
    <property type="protein sequence ID" value="JAD80319.1"/>
    <property type="molecule type" value="Transcribed_RNA"/>
</dbReference>
<dbReference type="InterPro" id="IPR001810">
    <property type="entry name" value="F-box_dom"/>
</dbReference>
<dbReference type="SUPFAM" id="SSF81383">
    <property type="entry name" value="F-box domain"/>
    <property type="match status" value="1"/>
</dbReference>
<feature type="compositionally biased region" description="Basic and acidic residues" evidence="1">
    <location>
        <begin position="1"/>
        <end position="15"/>
    </location>
</feature>
<dbReference type="AlphaFoldDB" id="A0A0A9CVF5"/>
<organism evidence="3">
    <name type="scientific">Arundo donax</name>
    <name type="common">Giant reed</name>
    <name type="synonym">Donax arundinaceus</name>
    <dbReference type="NCBI Taxonomy" id="35708"/>
    <lineage>
        <taxon>Eukaryota</taxon>
        <taxon>Viridiplantae</taxon>
        <taxon>Streptophyta</taxon>
        <taxon>Embryophyta</taxon>
        <taxon>Tracheophyta</taxon>
        <taxon>Spermatophyta</taxon>
        <taxon>Magnoliopsida</taxon>
        <taxon>Liliopsida</taxon>
        <taxon>Poales</taxon>
        <taxon>Poaceae</taxon>
        <taxon>PACMAD clade</taxon>
        <taxon>Arundinoideae</taxon>
        <taxon>Arundineae</taxon>
        <taxon>Arundo</taxon>
    </lineage>
</organism>
<name>A0A0A9CVF5_ARUDO</name>